<sequence length="426" mass="47684">MKRVFDKGKHENPYYSTFTALKDVNFRLKKGESIGIIGRNGSGKSTLLQILAGTLQPSTGSANTDGRVAALLELGSGFNTEFSGRENIYLYASILGIKKKEIDRIYQDIVDFSELEKFIDQPLKTYSSGMTIRLAFSVRIHLDPEILIIDEALAVGDFYFVQKCTRFIKDFIKDKTLVLVTHDLSSVQNLCERCLWLKDGIVEYDGSPKDAVERYLAHYHTNLPEEATPDQDEINEQKNSSVPTAADIEVEKFDQRDRVPIHTIANEWEVLLLNEPSDSFGTGEGSVESCTLEDTEGRQLVGIVGGEIVRLKIKARASVEIHAPILGFNLKDRHGQYIFGDNTYLNTRNEQLSIAAGKTITASFEFRMPILHPGEYAFAVAFAKGTQESHIQIQWVHEALLIRSESPVTHQGLCGVPMHKITTEIN</sequence>
<evidence type="ECO:0000313" key="7">
    <source>
        <dbReference type="Proteomes" id="UP000526501"/>
    </source>
</evidence>
<dbReference type="EMBL" id="JACHVC010000012">
    <property type="protein sequence ID" value="MBC2607230.1"/>
    <property type="molecule type" value="Genomic_DNA"/>
</dbReference>
<keyword evidence="3" id="KW-0547">Nucleotide-binding</keyword>
<dbReference type="RefSeq" id="WP_185661084.1">
    <property type="nucleotide sequence ID" value="NZ_CAWPOO010000012.1"/>
</dbReference>
<organism evidence="6 7">
    <name type="scientific">Pelagicoccus albus</name>
    <dbReference type="NCBI Taxonomy" id="415222"/>
    <lineage>
        <taxon>Bacteria</taxon>
        <taxon>Pseudomonadati</taxon>
        <taxon>Verrucomicrobiota</taxon>
        <taxon>Opitutia</taxon>
        <taxon>Puniceicoccales</taxon>
        <taxon>Pelagicoccaceae</taxon>
        <taxon>Pelagicoccus</taxon>
    </lineage>
</organism>
<dbReference type="InterPro" id="IPR015860">
    <property type="entry name" value="ABC_transpr_TagH-like"/>
</dbReference>
<proteinExistence type="inferred from homology"/>
<dbReference type="SUPFAM" id="SSF52540">
    <property type="entry name" value="P-loop containing nucleoside triphosphate hydrolases"/>
    <property type="match status" value="1"/>
</dbReference>
<dbReference type="GO" id="GO:0005524">
    <property type="term" value="F:ATP binding"/>
    <property type="evidence" value="ECO:0007669"/>
    <property type="project" value="UniProtKB-KW"/>
</dbReference>
<dbReference type="Pfam" id="PF00005">
    <property type="entry name" value="ABC_tran"/>
    <property type="match status" value="1"/>
</dbReference>
<dbReference type="PANTHER" id="PTHR46743:SF2">
    <property type="entry name" value="TEICHOIC ACIDS EXPORT ATP-BINDING PROTEIN TAGH"/>
    <property type="match status" value="1"/>
</dbReference>
<dbReference type="Gene3D" id="3.40.50.300">
    <property type="entry name" value="P-loop containing nucleotide triphosphate hydrolases"/>
    <property type="match status" value="1"/>
</dbReference>
<dbReference type="GO" id="GO:0140359">
    <property type="term" value="F:ABC-type transporter activity"/>
    <property type="evidence" value="ECO:0007669"/>
    <property type="project" value="InterPro"/>
</dbReference>
<dbReference type="InterPro" id="IPR027417">
    <property type="entry name" value="P-loop_NTPase"/>
</dbReference>
<dbReference type="SMART" id="SM00382">
    <property type="entry name" value="AAA"/>
    <property type="match status" value="1"/>
</dbReference>
<reference evidence="6 7" key="1">
    <citation type="submission" date="2020-07" db="EMBL/GenBank/DDBJ databases">
        <authorList>
            <person name="Feng X."/>
        </authorList>
    </citation>
    <scope>NUCLEOTIDE SEQUENCE [LARGE SCALE GENOMIC DNA]</scope>
    <source>
        <strain evidence="6 7">JCM23202</strain>
    </source>
</reference>
<dbReference type="InterPro" id="IPR050683">
    <property type="entry name" value="Bact_Polysacc_Export_ATP-bd"/>
</dbReference>
<dbReference type="PANTHER" id="PTHR46743">
    <property type="entry name" value="TEICHOIC ACIDS EXPORT ATP-BINDING PROTEIN TAGH"/>
    <property type="match status" value="1"/>
</dbReference>
<dbReference type="InterPro" id="IPR029439">
    <property type="entry name" value="Wzt_C"/>
</dbReference>
<dbReference type="InterPro" id="IPR003593">
    <property type="entry name" value="AAA+_ATPase"/>
</dbReference>
<dbReference type="Proteomes" id="UP000526501">
    <property type="component" value="Unassembled WGS sequence"/>
</dbReference>
<keyword evidence="7" id="KW-1185">Reference proteome</keyword>
<protein>
    <submittedName>
        <fullName evidence="6">ABC transporter ATP-binding protein</fullName>
    </submittedName>
</protein>
<dbReference type="GO" id="GO:0016887">
    <property type="term" value="F:ATP hydrolysis activity"/>
    <property type="evidence" value="ECO:0007669"/>
    <property type="project" value="InterPro"/>
</dbReference>
<dbReference type="AlphaFoldDB" id="A0A7X1BAA1"/>
<evidence type="ECO:0000256" key="4">
    <source>
        <dbReference type="ARBA" id="ARBA00022840"/>
    </source>
</evidence>
<keyword evidence="2" id="KW-0813">Transport</keyword>
<evidence type="ECO:0000259" key="5">
    <source>
        <dbReference type="PROSITE" id="PS50893"/>
    </source>
</evidence>
<evidence type="ECO:0000313" key="6">
    <source>
        <dbReference type="EMBL" id="MBC2607230.1"/>
    </source>
</evidence>
<evidence type="ECO:0000256" key="2">
    <source>
        <dbReference type="ARBA" id="ARBA00022448"/>
    </source>
</evidence>
<dbReference type="InterPro" id="IPR003439">
    <property type="entry name" value="ABC_transporter-like_ATP-bd"/>
</dbReference>
<feature type="domain" description="ABC transporter" evidence="5">
    <location>
        <begin position="2"/>
        <end position="224"/>
    </location>
</feature>
<dbReference type="Pfam" id="PF14524">
    <property type="entry name" value="Wzt_C"/>
    <property type="match status" value="1"/>
</dbReference>
<dbReference type="CDD" id="cd03220">
    <property type="entry name" value="ABC_KpsT_Wzt"/>
    <property type="match status" value="1"/>
</dbReference>
<dbReference type="CDD" id="cd10147">
    <property type="entry name" value="Wzt_C-like"/>
    <property type="match status" value="1"/>
</dbReference>
<evidence type="ECO:0000256" key="3">
    <source>
        <dbReference type="ARBA" id="ARBA00022741"/>
    </source>
</evidence>
<accession>A0A7X1BAA1</accession>
<dbReference type="Gene3D" id="2.70.50.60">
    <property type="entry name" value="abc- transporter (atp binding component) like domain"/>
    <property type="match status" value="1"/>
</dbReference>
<evidence type="ECO:0000256" key="1">
    <source>
        <dbReference type="ARBA" id="ARBA00005417"/>
    </source>
</evidence>
<comment type="caution">
    <text evidence="6">The sequence shown here is derived from an EMBL/GenBank/DDBJ whole genome shotgun (WGS) entry which is preliminary data.</text>
</comment>
<comment type="similarity">
    <text evidence="1">Belongs to the ABC transporter superfamily.</text>
</comment>
<gene>
    <name evidence="6" type="ORF">H5P27_14345</name>
</gene>
<keyword evidence="4 6" id="KW-0067">ATP-binding</keyword>
<dbReference type="PROSITE" id="PS50893">
    <property type="entry name" value="ABC_TRANSPORTER_2"/>
    <property type="match status" value="1"/>
</dbReference>
<dbReference type="GO" id="GO:0016020">
    <property type="term" value="C:membrane"/>
    <property type="evidence" value="ECO:0007669"/>
    <property type="project" value="InterPro"/>
</dbReference>
<name>A0A7X1BAA1_9BACT</name>